<feature type="transmembrane region" description="Helical" evidence="1">
    <location>
        <begin position="16"/>
        <end position="37"/>
    </location>
</feature>
<evidence type="ECO:0000256" key="1">
    <source>
        <dbReference type="SAM" id="Phobius"/>
    </source>
</evidence>
<keyword evidence="1" id="KW-1133">Transmembrane helix</keyword>
<comment type="caution">
    <text evidence="2">The sequence shown here is derived from an EMBL/GenBank/DDBJ whole genome shotgun (WGS) entry which is preliminary data.</text>
</comment>
<dbReference type="Proteomes" id="UP000243900">
    <property type="component" value="Unassembled WGS sequence"/>
</dbReference>
<organism evidence="2 3">
    <name type="scientific">Amnimonas aquatica</name>
    <dbReference type="NCBI Taxonomy" id="2094561"/>
    <lineage>
        <taxon>Bacteria</taxon>
        <taxon>Pseudomonadati</taxon>
        <taxon>Pseudomonadota</taxon>
        <taxon>Gammaproteobacteria</taxon>
        <taxon>Moraxellales</taxon>
        <taxon>Moraxellaceae</taxon>
        <taxon>Amnimonas</taxon>
    </lineage>
</organism>
<keyword evidence="1" id="KW-0812">Transmembrane</keyword>
<reference evidence="3" key="1">
    <citation type="submission" date="2018-02" db="EMBL/GenBank/DDBJ databases">
        <title>Genome sequencing of Solimonas sp. HR-BB.</title>
        <authorList>
            <person name="Lee Y."/>
            <person name="Jeon C.O."/>
        </authorList>
    </citation>
    <scope>NUCLEOTIDE SEQUENCE [LARGE SCALE GENOMIC DNA]</scope>
    <source>
        <strain evidence="3">HR-E</strain>
    </source>
</reference>
<dbReference type="AlphaFoldDB" id="A0A2P6AQE3"/>
<keyword evidence="3" id="KW-1185">Reference proteome</keyword>
<dbReference type="InterPro" id="IPR005625">
    <property type="entry name" value="PepSY-ass_TM"/>
</dbReference>
<keyword evidence="1" id="KW-0472">Membrane</keyword>
<name>A0A2P6AQE3_9GAMM</name>
<gene>
    <name evidence="2" type="ORF">C5O18_09570</name>
</gene>
<accession>A0A2P6AQE3</accession>
<evidence type="ECO:0000313" key="3">
    <source>
        <dbReference type="Proteomes" id="UP000243900"/>
    </source>
</evidence>
<dbReference type="RefSeq" id="WP_206389848.1">
    <property type="nucleotide sequence ID" value="NZ_PTQZ01000322.1"/>
</dbReference>
<proteinExistence type="predicted"/>
<feature type="non-terminal residue" evidence="2">
    <location>
        <position position="77"/>
    </location>
</feature>
<evidence type="ECO:0008006" key="4">
    <source>
        <dbReference type="Google" id="ProtNLM"/>
    </source>
</evidence>
<sequence length="77" mass="8703">MTGSQSIKRWYGVHKWTSLICTAFMLLLCITGLPLVFHHEIEEWLEHGDDHHAIAAVAPGEASPDLDRMLAKALERH</sequence>
<evidence type="ECO:0000313" key="2">
    <source>
        <dbReference type="EMBL" id="PQA30018.1"/>
    </source>
</evidence>
<dbReference type="Pfam" id="PF03929">
    <property type="entry name" value="PepSY_TM"/>
    <property type="match status" value="1"/>
</dbReference>
<dbReference type="EMBL" id="PTQZ01000322">
    <property type="protein sequence ID" value="PQA30018.1"/>
    <property type="molecule type" value="Genomic_DNA"/>
</dbReference>
<protein>
    <recommendedName>
        <fullName evidence="4">PepSY domain-containing protein</fullName>
    </recommendedName>
</protein>